<name>A0AAW7X593_9GAMM</name>
<feature type="domain" description="ACT" evidence="2">
    <location>
        <begin position="94"/>
        <end position="173"/>
    </location>
</feature>
<dbReference type="InterPro" id="IPR045865">
    <property type="entry name" value="ACT-like_dom_sf"/>
</dbReference>
<protein>
    <recommendedName>
        <fullName evidence="1">Glycine cleavage system transcriptional repressor</fullName>
    </recommendedName>
</protein>
<dbReference type="RefSeq" id="WP_303492735.1">
    <property type="nucleotide sequence ID" value="NZ_JAUOPB010000007.1"/>
</dbReference>
<dbReference type="Gene3D" id="3.30.70.260">
    <property type="match status" value="2"/>
</dbReference>
<accession>A0AAW7X593</accession>
<evidence type="ECO:0000313" key="3">
    <source>
        <dbReference type="EMBL" id="MDO6422856.1"/>
    </source>
</evidence>
<evidence type="ECO:0000259" key="2">
    <source>
        <dbReference type="PROSITE" id="PS51671"/>
    </source>
</evidence>
<dbReference type="Pfam" id="PF13740">
    <property type="entry name" value="ACT_6"/>
    <property type="match status" value="1"/>
</dbReference>
<dbReference type="PIRSF" id="PIRSF028103">
    <property type="entry name" value="GcvR"/>
    <property type="match status" value="1"/>
</dbReference>
<organism evidence="3 4">
    <name type="scientific">Saccharophagus degradans</name>
    <dbReference type="NCBI Taxonomy" id="86304"/>
    <lineage>
        <taxon>Bacteria</taxon>
        <taxon>Pseudomonadati</taxon>
        <taxon>Pseudomonadota</taxon>
        <taxon>Gammaproteobacteria</taxon>
        <taxon>Cellvibrionales</taxon>
        <taxon>Cellvibrionaceae</taxon>
        <taxon>Saccharophagus</taxon>
    </lineage>
</organism>
<keyword evidence="1" id="KW-0963">Cytoplasm</keyword>
<evidence type="ECO:0000313" key="4">
    <source>
        <dbReference type="Proteomes" id="UP001169760"/>
    </source>
</evidence>
<comment type="subcellular location">
    <subcellularLocation>
        <location evidence="1">Cytoplasm</location>
    </subcellularLocation>
</comment>
<dbReference type="GO" id="GO:0005737">
    <property type="term" value="C:cytoplasm"/>
    <property type="evidence" value="ECO:0007669"/>
    <property type="project" value="UniProtKB-SubCell"/>
</dbReference>
<keyword evidence="1" id="KW-0678">Repressor</keyword>
<dbReference type="CDD" id="cd04869">
    <property type="entry name" value="ACT_GcvR_2"/>
    <property type="match status" value="1"/>
</dbReference>
<dbReference type="PANTHER" id="PTHR34875:SF6">
    <property type="entry name" value="UPF0237 PROTEIN MJ1558"/>
    <property type="match status" value="1"/>
</dbReference>
<dbReference type="SUPFAM" id="SSF55021">
    <property type="entry name" value="ACT-like"/>
    <property type="match status" value="2"/>
</dbReference>
<dbReference type="Proteomes" id="UP001169760">
    <property type="component" value="Unassembled WGS sequence"/>
</dbReference>
<dbReference type="AlphaFoldDB" id="A0AAW7X593"/>
<sequence>MLTNLILTVISPDKPGVVEAIAKCVSEKDGNWLESRFAHLAGKFAGVVKVQIADDKQADLTAALDALATKGIRVETETLVDTVKTEKAPTQSASFHAVGPDRQGIVREISQAFVEYNINIEEISTQLSSMPYSGEPIFEAEGEITVPTGVDLNVLHEKLARIADQLGIDISLETDAIA</sequence>
<evidence type="ECO:0000256" key="1">
    <source>
        <dbReference type="PIRNR" id="PIRNR028103"/>
    </source>
</evidence>
<dbReference type="InterPro" id="IPR050990">
    <property type="entry name" value="UPF0237/GcvR_regulator"/>
</dbReference>
<gene>
    <name evidence="3" type="ORF">Q4521_10250</name>
</gene>
<dbReference type="PANTHER" id="PTHR34875">
    <property type="entry name" value="UPF0237 PROTEIN MJ1558"/>
    <property type="match status" value="1"/>
</dbReference>
<reference evidence="3" key="1">
    <citation type="submission" date="2023-07" db="EMBL/GenBank/DDBJ databases">
        <title>Genome content predicts the carbon catabolic preferences of heterotrophic bacteria.</title>
        <authorList>
            <person name="Gralka M."/>
        </authorList>
    </citation>
    <scope>NUCLEOTIDE SEQUENCE</scope>
    <source>
        <strain evidence="3">I3M17_2</strain>
    </source>
</reference>
<dbReference type="InterPro" id="IPR016867">
    <property type="entry name" value="GcvR"/>
</dbReference>
<comment type="caution">
    <text evidence="3">The sequence shown here is derived from an EMBL/GenBank/DDBJ whole genome shotgun (WGS) entry which is preliminary data.</text>
</comment>
<dbReference type="GO" id="GO:0006355">
    <property type="term" value="P:regulation of DNA-templated transcription"/>
    <property type="evidence" value="ECO:0007669"/>
    <property type="project" value="UniProtKB-UniRule"/>
</dbReference>
<keyword evidence="1" id="KW-0804">Transcription</keyword>
<dbReference type="PROSITE" id="PS51671">
    <property type="entry name" value="ACT"/>
    <property type="match status" value="1"/>
</dbReference>
<dbReference type="InterPro" id="IPR002912">
    <property type="entry name" value="ACT_dom"/>
</dbReference>
<dbReference type="EMBL" id="JAUOPB010000007">
    <property type="protein sequence ID" value="MDO6422856.1"/>
    <property type="molecule type" value="Genomic_DNA"/>
</dbReference>
<proteinExistence type="predicted"/>